<dbReference type="InterPro" id="IPR020449">
    <property type="entry name" value="Tscrpt_reg_AraC-type_HTH"/>
</dbReference>
<keyword evidence="1" id="KW-0805">Transcription regulation</keyword>
<organism evidence="5 6">
    <name type="scientific">Pseudobacter ginsenosidimutans</name>
    <dbReference type="NCBI Taxonomy" id="661488"/>
    <lineage>
        <taxon>Bacteria</taxon>
        <taxon>Pseudomonadati</taxon>
        <taxon>Bacteroidota</taxon>
        <taxon>Chitinophagia</taxon>
        <taxon>Chitinophagales</taxon>
        <taxon>Chitinophagaceae</taxon>
        <taxon>Pseudobacter</taxon>
    </lineage>
</organism>
<dbReference type="InterPro" id="IPR046532">
    <property type="entry name" value="DUF6597"/>
</dbReference>
<keyword evidence="6" id="KW-1185">Reference proteome</keyword>
<keyword evidence="2 5" id="KW-0238">DNA-binding</keyword>
<evidence type="ECO:0000259" key="4">
    <source>
        <dbReference type="PROSITE" id="PS01124"/>
    </source>
</evidence>
<evidence type="ECO:0000256" key="1">
    <source>
        <dbReference type="ARBA" id="ARBA00023015"/>
    </source>
</evidence>
<keyword evidence="3" id="KW-0804">Transcription</keyword>
<dbReference type="PROSITE" id="PS01124">
    <property type="entry name" value="HTH_ARAC_FAMILY_2"/>
    <property type="match status" value="1"/>
</dbReference>
<proteinExistence type="predicted"/>
<dbReference type="Pfam" id="PF20240">
    <property type="entry name" value="DUF6597"/>
    <property type="match status" value="1"/>
</dbReference>
<dbReference type="EMBL" id="SGXA01000002">
    <property type="protein sequence ID" value="RZS72250.1"/>
    <property type="molecule type" value="Genomic_DNA"/>
</dbReference>
<dbReference type="GO" id="GO:0043565">
    <property type="term" value="F:sequence-specific DNA binding"/>
    <property type="evidence" value="ECO:0007669"/>
    <property type="project" value="InterPro"/>
</dbReference>
<dbReference type="InterPro" id="IPR009057">
    <property type="entry name" value="Homeodomain-like_sf"/>
</dbReference>
<dbReference type="AlphaFoldDB" id="A0A4Q7MYL9"/>
<evidence type="ECO:0000256" key="2">
    <source>
        <dbReference type="ARBA" id="ARBA00023125"/>
    </source>
</evidence>
<dbReference type="RefSeq" id="WP_165434921.1">
    <property type="nucleotide sequence ID" value="NZ_CP042431.1"/>
</dbReference>
<dbReference type="SMART" id="SM00342">
    <property type="entry name" value="HTH_ARAC"/>
    <property type="match status" value="1"/>
</dbReference>
<protein>
    <submittedName>
        <fullName evidence="5">AraC-like DNA-binding protein</fullName>
    </submittedName>
</protein>
<dbReference type="Pfam" id="PF12833">
    <property type="entry name" value="HTH_18"/>
    <property type="match status" value="1"/>
</dbReference>
<evidence type="ECO:0000256" key="3">
    <source>
        <dbReference type="ARBA" id="ARBA00023163"/>
    </source>
</evidence>
<comment type="caution">
    <text evidence="5">The sequence shown here is derived from an EMBL/GenBank/DDBJ whole genome shotgun (WGS) entry which is preliminary data.</text>
</comment>
<dbReference type="InterPro" id="IPR018060">
    <property type="entry name" value="HTH_AraC"/>
</dbReference>
<dbReference type="Gene3D" id="1.10.10.60">
    <property type="entry name" value="Homeodomain-like"/>
    <property type="match status" value="1"/>
</dbReference>
<feature type="domain" description="HTH araC/xylS-type" evidence="4">
    <location>
        <begin position="159"/>
        <end position="261"/>
    </location>
</feature>
<dbReference type="PANTHER" id="PTHR43280">
    <property type="entry name" value="ARAC-FAMILY TRANSCRIPTIONAL REGULATOR"/>
    <property type="match status" value="1"/>
</dbReference>
<dbReference type="SUPFAM" id="SSF46689">
    <property type="entry name" value="Homeodomain-like"/>
    <property type="match status" value="1"/>
</dbReference>
<dbReference type="PANTHER" id="PTHR43280:SF2">
    <property type="entry name" value="HTH-TYPE TRANSCRIPTIONAL REGULATOR EXSA"/>
    <property type="match status" value="1"/>
</dbReference>
<dbReference type="GO" id="GO:0003700">
    <property type="term" value="F:DNA-binding transcription factor activity"/>
    <property type="evidence" value="ECO:0007669"/>
    <property type="project" value="InterPro"/>
</dbReference>
<sequence length="273" mass="31086">MKPLPPVTFHHSSPPPHLQQYVQAFWHAEGTGALTLGTIADGCPGLVFHQTERGLLWGEQKKKLSSFFLYGQTTKLSKMQTGGAFRMTGVIFYPHVMKILFGFNASEVTDDCVDLLLLSGDEGKELVHKMEDCADKNVLYCHINNYLSNIIYKKKITHDTVIQNAVIQLMQSNGDVSLKQLQQSLFITERTFERRFEQYVGISAKLFARVCRFQASLQQLRNGEYEKLSDIAFNNGYADQSHFIRAFKQFSGYSPVEFTNENKVEEVSLLLIR</sequence>
<dbReference type="PRINTS" id="PR00032">
    <property type="entry name" value="HTHARAC"/>
</dbReference>
<evidence type="ECO:0000313" key="6">
    <source>
        <dbReference type="Proteomes" id="UP000293874"/>
    </source>
</evidence>
<dbReference type="Proteomes" id="UP000293874">
    <property type="component" value="Unassembled WGS sequence"/>
</dbReference>
<evidence type="ECO:0000313" key="5">
    <source>
        <dbReference type="EMBL" id="RZS72250.1"/>
    </source>
</evidence>
<reference evidence="5 6" key="1">
    <citation type="submission" date="2019-02" db="EMBL/GenBank/DDBJ databases">
        <title>Genomic Encyclopedia of Type Strains, Phase IV (KMG-IV): sequencing the most valuable type-strain genomes for metagenomic binning, comparative biology and taxonomic classification.</title>
        <authorList>
            <person name="Goeker M."/>
        </authorList>
    </citation>
    <scope>NUCLEOTIDE SEQUENCE [LARGE SCALE GENOMIC DNA]</scope>
    <source>
        <strain evidence="5 6">DSM 18116</strain>
    </source>
</reference>
<accession>A0A4Q7MYL9</accession>
<gene>
    <name evidence="5" type="ORF">EV199_4166</name>
</gene>
<name>A0A4Q7MYL9_9BACT</name>